<gene>
    <name evidence="1" type="ORF">BIZ92_33020</name>
</gene>
<name>A0A1R1JLR5_ALCXX</name>
<evidence type="ECO:0000313" key="1">
    <source>
        <dbReference type="EMBL" id="OMG77247.1"/>
    </source>
</evidence>
<proteinExistence type="predicted"/>
<reference evidence="1 2" key="1">
    <citation type="submission" date="2016-09" db="EMBL/GenBank/DDBJ databases">
        <title>Phylogenomics of Achromobacter.</title>
        <authorList>
            <person name="Jeukens J."/>
            <person name="Freschi L."/>
            <person name="Vincent A.T."/>
            <person name="Emond-Rheault J.-G."/>
            <person name="Kukavica-Ibrulj I."/>
            <person name="Charette S.J."/>
            <person name="Levesque R.C."/>
        </authorList>
    </citation>
    <scope>NUCLEOTIDE SEQUENCE [LARGE SCALE GENOMIC DNA]</scope>
    <source>
        <strain evidence="1 2">AUS488</strain>
    </source>
</reference>
<dbReference type="EMBL" id="MJMN01000061">
    <property type="protein sequence ID" value="OMG77247.1"/>
    <property type="molecule type" value="Genomic_DNA"/>
</dbReference>
<dbReference type="Proteomes" id="UP000187251">
    <property type="component" value="Unassembled WGS sequence"/>
</dbReference>
<organism evidence="1 2">
    <name type="scientific">Alcaligenes xylosoxydans xylosoxydans</name>
    <name type="common">Achromobacter xylosoxidans</name>
    <dbReference type="NCBI Taxonomy" id="85698"/>
    <lineage>
        <taxon>Bacteria</taxon>
        <taxon>Pseudomonadati</taxon>
        <taxon>Pseudomonadota</taxon>
        <taxon>Betaproteobacteria</taxon>
        <taxon>Burkholderiales</taxon>
        <taxon>Alcaligenaceae</taxon>
        <taxon>Achromobacter</taxon>
    </lineage>
</organism>
<dbReference type="AlphaFoldDB" id="A0A1R1JLR5"/>
<protein>
    <submittedName>
        <fullName evidence="1">Uncharacterized protein</fullName>
    </submittedName>
</protein>
<evidence type="ECO:0000313" key="2">
    <source>
        <dbReference type="Proteomes" id="UP000187251"/>
    </source>
</evidence>
<sequence>MLASRQLDAFKLHDHPELGARYDTSTTAGITTILHKGAETLGLINTGPTGGAETRPRNVAYHPRIHA</sequence>
<accession>A0A1R1JLR5</accession>
<comment type="caution">
    <text evidence="1">The sequence shown here is derived from an EMBL/GenBank/DDBJ whole genome shotgun (WGS) entry which is preliminary data.</text>
</comment>